<dbReference type="Gene3D" id="3.30.160.60">
    <property type="entry name" value="Classic Zinc Finger"/>
    <property type="match status" value="2"/>
</dbReference>
<evidence type="ECO:0000256" key="5">
    <source>
        <dbReference type="ARBA" id="ARBA00022833"/>
    </source>
</evidence>
<dbReference type="Proteomes" id="UP000717515">
    <property type="component" value="Unassembled WGS sequence"/>
</dbReference>
<feature type="domain" description="C2H2-type" evidence="9">
    <location>
        <begin position="24"/>
        <end position="51"/>
    </location>
</feature>
<dbReference type="SMART" id="SM00355">
    <property type="entry name" value="ZnF_C2H2"/>
    <property type="match status" value="2"/>
</dbReference>
<dbReference type="SUPFAM" id="SSF57667">
    <property type="entry name" value="beta-beta-alpha zinc fingers"/>
    <property type="match status" value="1"/>
</dbReference>
<name>A0A9P8A5U5_MORAP</name>
<keyword evidence="5" id="KW-0862">Zinc</keyword>
<dbReference type="AlphaFoldDB" id="A0A9P8A5U5"/>
<evidence type="ECO:0000256" key="8">
    <source>
        <dbReference type="SAM" id="MobiDB-lite"/>
    </source>
</evidence>
<dbReference type="PROSITE" id="PS00028">
    <property type="entry name" value="ZINC_FINGER_C2H2_1"/>
    <property type="match status" value="1"/>
</dbReference>
<evidence type="ECO:0000256" key="2">
    <source>
        <dbReference type="ARBA" id="ARBA00022723"/>
    </source>
</evidence>
<evidence type="ECO:0000256" key="4">
    <source>
        <dbReference type="ARBA" id="ARBA00022771"/>
    </source>
</evidence>
<dbReference type="FunFam" id="3.30.160.60:FF:000446">
    <property type="entry name" value="Zinc finger protein"/>
    <property type="match status" value="1"/>
</dbReference>
<feature type="region of interest" description="Disordered" evidence="8">
    <location>
        <begin position="101"/>
        <end position="139"/>
    </location>
</feature>
<dbReference type="PANTHER" id="PTHR24394:SF44">
    <property type="entry name" value="ZINC FINGER PROTEIN 271-LIKE"/>
    <property type="match status" value="1"/>
</dbReference>
<protein>
    <recommendedName>
        <fullName evidence="9">C2H2-type domain-containing protein</fullName>
    </recommendedName>
</protein>
<evidence type="ECO:0000256" key="1">
    <source>
        <dbReference type="ARBA" id="ARBA00004123"/>
    </source>
</evidence>
<dbReference type="InterPro" id="IPR013087">
    <property type="entry name" value="Znf_C2H2_type"/>
</dbReference>
<keyword evidence="6" id="KW-0539">Nucleus</keyword>
<feature type="region of interest" description="Disordered" evidence="8">
    <location>
        <begin position="336"/>
        <end position="452"/>
    </location>
</feature>
<evidence type="ECO:0000259" key="9">
    <source>
        <dbReference type="PROSITE" id="PS50157"/>
    </source>
</evidence>
<dbReference type="GO" id="GO:0005634">
    <property type="term" value="C:nucleus"/>
    <property type="evidence" value="ECO:0007669"/>
    <property type="project" value="UniProtKB-SubCell"/>
</dbReference>
<feature type="compositionally biased region" description="Low complexity" evidence="8">
    <location>
        <begin position="288"/>
        <end position="316"/>
    </location>
</feature>
<dbReference type="GO" id="GO:0008270">
    <property type="term" value="F:zinc ion binding"/>
    <property type="evidence" value="ECO:0007669"/>
    <property type="project" value="UniProtKB-KW"/>
</dbReference>
<gene>
    <name evidence="10" type="ORF">KVV02_004325</name>
</gene>
<feature type="compositionally biased region" description="Polar residues" evidence="8">
    <location>
        <begin position="237"/>
        <end position="252"/>
    </location>
</feature>
<keyword evidence="2" id="KW-0479">Metal-binding</keyword>
<dbReference type="EMBL" id="JAIFTL010000122">
    <property type="protein sequence ID" value="KAG9322949.1"/>
    <property type="molecule type" value="Genomic_DNA"/>
</dbReference>
<proteinExistence type="predicted"/>
<reference evidence="10" key="1">
    <citation type="submission" date="2021-07" db="EMBL/GenBank/DDBJ databases">
        <title>Draft genome of Mortierella alpina, strain LL118, isolated from an aspen leaf litter sample.</title>
        <authorList>
            <person name="Yang S."/>
            <person name="Vinatzer B.A."/>
        </authorList>
    </citation>
    <scope>NUCLEOTIDE SEQUENCE</scope>
    <source>
        <strain evidence="10">LL118</strain>
    </source>
</reference>
<feature type="region of interest" description="Disordered" evidence="8">
    <location>
        <begin position="234"/>
        <end position="316"/>
    </location>
</feature>
<evidence type="ECO:0000256" key="3">
    <source>
        <dbReference type="ARBA" id="ARBA00022737"/>
    </source>
</evidence>
<evidence type="ECO:0000313" key="10">
    <source>
        <dbReference type="EMBL" id="KAG9322949.1"/>
    </source>
</evidence>
<dbReference type="PROSITE" id="PS50157">
    <property type="entry name" value="ZINC_FINGER_C2H2_2"/>
    <property type="match status" value="2"/>
</dbReference>
<feature type="compositionally biased region" description="Basic and acidic residues" evidence="8">
    <location>
        <begin position="379"/>
        <end position="393"/>
    </location>
</feature>
<comment type="subcellular location">
    <subcellularLocation>
        <location evidence="1">Nucleus</location>
    </subcellularLocation>
</comment>
<keyword evidence="4 7" id="KW-0863">Zinc-finger</keyword>
<sequence>MSTVKPKPKLSYKAQSFPSSDKPFECTACQLYFRRLHDLKRHERLHTGERPYCCKNCRRTFARLDALKRHLSAESNVHCSEWTYEPGLVASQMRSLARSHSRSLSLPHVQDDEVHPNSSQDHSAHIHSAPSPQDNTPFQHRYFGREQLPYSEATMPEYHFTSDRRNSQDMFISRSSPAALAEHQWRQERYSWNAVHPKRSLPMLQTERPAMSSMEIDEDDAPHDRAKIYSPTAHEPLQTSPEPQQSSFSYPQAHSHARSHSNPHPHSHPNLHHSPIKVVHGHSRRESYPSSSSPSRSTPSPSLSPTLSPSVSAMSISTMSSPTNMWSYSKGSDGYDALTTPPRGNTHEGWSHSQSRPEPVSGAHRQYVQDHAPVQEDNSPSKDSRPRELERRLGPSLASILNSHDESPFASADKQSQAQGPQVPHHSCQSSNPHYQAPLPQVHPHAQVHHAHEHEYENEHCCEAMVEIQKLRQELHWVTMQYHTLAKNNECPRPLPST</sequence>
<dbReference type="PANTHER" id="PTHR24394">
    <property type="entry name" value="ZINC FINGER PROTEIN"/>
    <property type="match status" value="1"/>
</dbReference>
<evidence type="ECO:0000313" key="11">
    <source>
        <dbReference type="Proteomes" id="UP000717515"/>
    </source>
</evidence>
<feature type="compositionally biased region" description="Basic residues" evidence="8">
    <location>
        <begin position="255"/>
        <end position="283"/>
    </location>
</feature>
<accession>A0A9P8A5U5</accession>
<evidence type="ECO:0000256" key="7">
    <source>
        <dbReference type="PROSITE-ProRule" id="PRU00042"/>
    </source>
</evidence>
<dbReference type="GO" id="GO:0000981">
    <property type="term" value="F:DNA-binding transcription factor activity, RNA polymerase II-specific"/>
    <property type="evidence" value="ECO:0007669"/>
    <property type="project" value="TreeGrafter"/>
</dbReference>
<comment type="caution">
    <text evidence="10">The sequence shown here is derived from an EMBL/GenBank/DDBJ whole genome shotgun (WGS) entry which is preliminary data.</text>
</comment>
<keyword evidence="3" id="KW-0677">Repeat</keyword>
<organism evidence="10 11">
    <name type="scientific">Mortierella alpina</name>
    <name type="common">Oleaginous fungus</name>
    <name type="synonym">Mortierella renispora</name>
    <dbReference type="NCBI Taxonomy" id="64518"/>
    <lineage>
        <taxon>Eukaryota</taxon>
        <taxon>Fungi</taxon>
        <taxon>Fungi incertae sedis</taxon>
        <taxon>Mucoromycota</taxon>
        <taxon>Mortierellomycotina</taxon>
        <taxon>Mortierellomycetes</taxon>
        <taxon>Mortierellales</taxon>
        <taxon>Mortierellaceae</taxon>
        <taxon>Mortierella</taxon>
    </lineage>
</organism>
<feature type="domain" description="C2H2-type" evidence="9">
    <location>
        <begin position="52"/>
        <end position="83"/>
    </location>
</feature>
<dbReference type="InterPro" id="IPR036236">
    <property type="entry name" value="Znf_C2H2_sf"/>
</dbReference>
<evidence type="ECO:0000256" key="6">
    <source>
        <dbReference type="ARBA" id="ARBA00023242"/>
    </source>
</evidence>